<dbReference type="SMR" id="A0A1I7S4P7"/>
<organism evidence="15 17">
    <name type="scientific">Bursaphelenchus xylophilus</name>
    <name type="common">Pinewood nematode worm</name>
    <name type="synonym">Aphelenchoides xylophilus</name>
    <dbReference type="NCBI Taxonomy" id="6326"/>
    <lineage>
        <taxon>Eukaryota</taxon>
        <taxon>Metazoa</taxon>
        <taxon>Ecdysozoa</taxon>
        <taxon>Nematoda</taxon>
        <taxon>Chromadorea</taxon>
        <taxon>Rhabditida</taxon>
        <taxon>Tylenchina</taxon>
        <taxon>Tylenchomorpha</taxon>
        <taxon>Aphelenchoidea</taxon>
        <taxon>Aphelenchoididae</taxon>
        <taxon>Bursaphelenchus</taxon>
    </lineage>
</organism>
<sequence length="375" mass="43480">MSSPESCSSNDYLTIDFSGDDKAKVCQVCGATPAGNHFDVVSCRPCSAFFRRTVVLKRNFTCKLKGNCPINKNIRSICSHCRFKKCVSLGMSKHNINANYDKATPKESSRNSTISLKISATPLIDQMLEGYKKFDDDSKKLFFVCNPEELFSGDKVFKPGTVFEYMVFNRSQNVYIWEMATNHYPPFKDIVDKDRTTIFQSFGFRFTKLRTFALNTQYFPDNHDRLVTHYGRYVDKHNQEEFFRTEIDPKQSMRILMPIQIHMFQLASKFRTLKVDEFEVVALSGLLLWKEANWYYQDSRYSFLIDQLLSELTYHAKKNHGETKGQVRVGQLCCILRDIEELALTMLEARFLGMFLSNYGVPRLGALEKYKKEVT</sequence>
<evidence type="ECO:0000256" key="9">
    <source>
        <dbReference type="ARBA" id="ARBA00023170"/>
    </source>
</evidence>
<dbReference type="PANTHER" id="PTHR46011:SF20">
    <property type="entry name" value="NUCLEAR HORMONE RECEPTOR FAMILY MEMBER ODR-7"/>
    <property type="match status" value="1"/>
</dbReference>
<feature type="domain" description="NR LBD" evidence="13">
    <location>
        <begin position="119"/>
        <end position="372"/>
    </location>
</feature>
<dbReference type="Proteomes" id="UP000095284">
    <property type="component" value="Unplaced"/>
</dbReference>
<dbReference type="SMART" id="SM00399">
    <property type="entry name" value="ZnF_C4"/>
    <property type="match status" value="1"/>
</dbReference>
<dbReference type="SUPFAM" id="SSF48508">
    <property type="entry name" value="Nuclear receptor ligand-binding domain"/>
    <property type="match status" value="1"/>
</dbReference>
<evidence type="ECO:0000256" key="1">
    <source>
        <dbReference type="ARBA" id="ARBA00004123"/>
    </source>
</evidence>
<dbReference type="PROSITE" id="PS51843">
    <property type="entry name" value="NR_LBD"/>
    <property type="match status" value="1"/>
</dbReference>
<evidence type="ECO:0000256" key="5">
    <source>
        <dbReference type="ARBA" id="ARBA00022833"/>
    </source>
</evidence>
<dbReference type="Pfam" id="PF00104">
    <property type="entry name" value="Hormone_recep"/>
    <property type="match status" value="1"/>
</dbReference>
<keyword evidence="5 11" id="KW-0862">Zinc</keyword>
<keyword evidence="3 11" id="KW-0479">Metal-binding</keyword>
<dbReference type="EMBL" id="CAJFCV020000004">
    <property type="protein sequence ID" value="CAG9117281.1"/>
    <property type="molecule type" value="Genomic_DNA"/>
</dbReference>
<dbReference type="Proteomes" id="UP000582659">
    <property type="component" value="Unassembled WGS sequence"/>
</dbReference>
<reference evidence="17" key="1">
    <citation type="submission" date="2016-11" db="UniProtKB">
        <authorList>
            <consortium name="WormBaseParasite"/>
        </authorList>
    </citation>
    <scope>IDENTIFICATION</scope>
</reference>
<evidence type="ECO:0000313" key="15">
    <source>
        <dbReference type="Proteomes" id="UP000095284"/>
    </source>
</evidence>
<evidence type="ECO:0000256" key="3">
    <source>
        <dbReference type="ARBA" id="ARBA00022723"/>
    </source>
</evidence>
<evidence type="ECO:0000259" key="13">
    <source>
        <dbReference type="PROSITE" id="PS51843"/>
    </source>
</evidence>
<dbReference type="OrthoDB" id="10018779at2759"/>
<gene>
    <name evidence="14" type="ORF">BXYJ_LOCUS9782</name>
</gene>
<keyword evidence="6 11" id="KW-0805">Transcription regulation</keyword>
<keyword evidence="9 11" id="KW-0675">Receptor</keyword>
<comment type="similarity">
    <text evidence="2 11">Belongs to the nuclear hormone receptor family.</text>
</comment>
<reference evidence="14" key="2">
    <citation type="submission" date="2020-09" db="EMBL/GenBank/DDBJ databases">
        <authorList>
            <person name="Kikuchi T."/>
        </authorList>
    </citation>
    <scope>NUCLEOTIDE SEQUENCE</scope>
    <source>
        <strain evidence="14">Ka4C1</strain>
    </source>
</reference>
<keyword evidence="7 11" id="KW-0238">DNA-binding</keyword>
<dbReference type="SUPFAM" id="SSF57716">
    <property type="entry name" value="Glucocorticoid receptor-like (DNA-binding domain)"/>
    <property type="match status" value="1"/>
</dbReference>
<dbReference type="CDD" id="cd06960">
    <property type="entry name" value="NR_DBD_HNF4A"/>
    <property type="match status" value="1"/>
</dbReference>
<dbReference type="FunFam" id="3.30.50.10:FF:000030">
    <property type="entry name" value="Nuclear Hormone Receptor family"/>
    <property type="match status" value="1"/>
</dbReference>
<dbReference type="PROSITE" id="PS00031">
    <property type="entry name" value="NUCLEAR_REC_DBD_1"/>
    <property type="match status" value="1"/>
</dbReference>
<evidence type="ECO:0000256" key="2">
    <source>
        <dbReference type="ARBA" id="ARBA00005993"/>
    </source>
</evidence>
<accession>A0A1I7S4P7</accession>
<evidence type="ECO:0000256" key="11">
    <source>
        <dbReference type="RuleBase" id="RU004334"/>
    </source>
</evidence>
<keyword evidence="10 11" id="KW-0539">Nucleus</keyword>
<evidence type="ECO:0000256" key="7">
    <source>
        <dbReference type="ARBA" id="ARBA00023125"/>
    </source>
</evidence>
<dbReference type="eggNOG" id="KOG3575">
    <property type="taxonomic scope" value="Eukaryota"/>
</dbReference>
<protein>
    <submittedName>
        <fullName evidence="14">(pine wood nematode) hypothetical protein</fullName>
    </submittedName>
</protein>
<keyword evidence="16" id="KW-1185">Reference proteome</keyword>
<proteinExistence type="inferred from homology"/>
<feature type="domain" description="Nuclear receptor" evidence="12">
    <location>
        <begin position="23"/>
        <end position="98"/>
    </location>
</feature>
<dbReference type="Pfam" id="PF00105">
    <property type="entry name" value="zf-C4"/>
    <property type="match status" value="1"/>
</dbReference>
<dbReference type="AlphaFoldDB" id="A0A1I7S4P7"/>
<dbReference type="WBParaSite" id="BXY_0798000.1">
    <property type="protein sequence ID" value="BXY_0798000.1"/>
    <property type="gene ID" value="BXY_0798000"/>
</dbReference>
<dbReference type="Gene3D" id="3.30.50.10">
    <property type="entry name" value="Erythroid Transcription Factor GATA-1, subunit A"/>
    <property type="match status" value="1"/>
</dbReference>
<dbReference type="InterPro" id="IPR035500">
    <property type="entry name" value="NHR-like_dom_sf"/>
</dbReference>
<dbReference type="PANTHER" id="PTHR46011">
    <property type="entry name" value="NUCLEAR HORMONE RECEPTOR FAMILY MEMBER NHR-86-RELATED"/>
    <property type="match status" value="1"/>
</dbReference>
<dbReference type="InterPro" id="IPR013088">
    <property type="entry name" value="Znf_NHR/GATA"/>
</dbReference>
<keyword evidence="4 11" id="KW-0863">Zinc-finger</keyword>
<dbReference type="Proteomes" id="UP000659654">
    <property type="component" value="Unassembled WGS sequence"/>
</dbReference>
<dbReference type="InterPro" id="IPR001628">
    <property type="entry name" value="Znf_hrmn_rcpt"/>
</dbReference>
<evidence type="ECO:0000256" key="10">
    <source>
        <dbReference type="ARBA" id="ARBA00023242"/>
    </source>
</evidence>
<dbReference type="PROSITE" id="PS51030">
    <property type="entry name" value="NUCLEAR_REC_DBD_2"/>
    <property type="match status" value="1"/>
</dbReference>
<dbReference type="GO" id="GO:0005634">
    <property type="term" value="C:nucleus"/>
    <property type="evidence" value="ECO:0007669"/>
    <property type="project" value="UniProtKB-SubCell"/>
</dbReference>
<evidence type="ECO:0000256" key="4">
    <source>
        <dbReference type="ARBA" id="ARBA00022771"/>
    </source>
</evidence>
<dbReference type="SMART" id="SM00430">
    <property type="entry name" value="HOLI"/>
    <property type="match status" value="1"/>
</dbReference>
<dbReference type="EMBL" id="CAJFDI010000004">
    <property type="protein sequence ID" value="CAD5227237.1"/>
    <property type="molecule type" value="Genomic_DNA"/>
</dbReference>
<dbReference type="GO" id="GO:0000978">
    <property type="term" value="F:RNA polymerase II cis-regulatory region sequence-specific DNA binding"/>
    <property type="evidence" value="ECO:0007669"/>
    <property type="project" value="InterPro"/>
</dbReference>
<comment type="subcellular location">
    <subcellularLocation>
        <location evidence="1 11">Nucleus</location>
    </subcellularLocation>
</comment>
<evidence type="ECO:0000313" key="17">
    <source>
        <dbReference type="WBParaSite" id="BXY_0798000.1"/>
    </source>
</evidence>
<evidence type="ECO:0000313" key="14">
    <source>
        <dbReference type="EMBL" id="CAD5227237.1"/>
    </source>
</evidence>
<dbReference type="GO" id="GO:0006357">
    <property type="term" value="P:regulation of transcription by RNA polymerase II"/>
    <property type="evidence" value="ECO:0007669"/>
    <property type="project" value="TreeGrafter"/>
</dbReference>
<dbReference type="Gene3D" id="1.10.565.10">
    <property type="entry name" value="Retinoid X Receptor"/>
    <property type="match status" value="1"/>
</dbReference>
<dbReference type="GO" id="GO:0008270">
    <property type="term" value="F:zinc ion binding"/>
    <property type="evidence" value="ECO:0007669"/>
    <property type="project" value="UniProtKB-KW"/>
</dbReference>
<evidence type="ECO:0000256" key="6">
    <source>
        <dbReference type="ARBA" id="ARBA00023015"/>
    </source>
</evidence>
<evidence type="ECO:0000313" key="16">
    <source>
        <dbReference type="Proteomes" id="UP000659654"/>
    </source>
</evidence>
<dbReference type="InterPro" id="IPR000536">
    <property type="entry name" value="Nucl_hrmn_rcpt_lig-bd"/>
</dbReference>
<keyword evidence="8 11" id="KW-0804">Transcription</keyword>
<name>A0A1I7S4P7_BURXY</name>
<dbReference type="InterPro" id="IPR049636">
    <property type="entry name" value="HNF4-like_DBD"/>
</dbReference>
<dbReference type="GO" id="GO:0003700">
    <property type="term" value="F:DNA-binding transcription factor activity"/>
    <property type="evidence" value="ECO:0007669"/>
    <property type="project" value="InterPro"/>
</dbReference>
<dbReference type="PRINTS" id="PR00047">
    <property type="entry name" value="STROIDFINGER"/>
</dbReference>
<evidence type="ECO:0000259" key="12">
    <source>
        <dbReference type="PROSITE" id="PS51030"/>
    </source>
</evidence>
<evidence type="ECO:0000256" key="8">
    <source>
        <dbReference type="ARBA" id="ARBA00023163"/>
    </source>
</evidence>